<dbReference type="Pfam" id="PF05280">
    <property type="entry name" value="FlhC"/>
    <property type="match status" value="1"/>
</dbReference>
<keyword evidence="3" id="KW-1005">Bacterial flagellum biogenesis</keyword>
<accession>A0A9D7HKM8</accession>
<dbReference type="GO" id="GO:0044781">
    <property type="term" value="P:bacterial-type flagellum organization"/>
    <property type="evidence" value="ECO:0007669"/>
    <property type="project" value="UniProtKB-KW"/>
</dbReference>
<dbReference type="GO" id="GO:0046872">
    <property type="term" value="F:metal ion binding"/>
    <property type="evidence" value="ECO:0007669"/>
    <property type="project" value="UniProtKB-KW"/>
</dbReference>
<dbReference type="Proteomes" id="UP000807785">
    <property type="component" value="Unassembled WGS sequence"/>
</dbReference>
<sequence>MLEFNARTGTVCAITGISQKELLHLIPPRGAQSGRWPSTHEWYHTASLAQRVEASLFAVQYWRNRRNGFEVVESLIDAYGRYRTSVGEDPLISFDRAFNLICHLEGNLWGVESRSFDIAVCPHCTCQHLIQLGDQTPIGACIFCRWVQRFAVDARLQSRFPPKRLPVIAEDQIAATAGTVARDSSG</sequence>
<organism evidence="9 10">
    <name type="scientific">Candidatus Methylophosphatis roskildensis</name>
    <dbReference type="NCBI Taxonomy" id="2899263"/>
    <lineage>
        <taxon>Bacteria</taxon>
        <taxon>Pseudomonadati</taxon>
        <taxon>Pseudomonadota</taxon>
        <taxon>Betaproteobacteria</taxon>
        <taxon>Nitrosomonadales</taxon>
        <taxon>Sterolibacteriaceae</taxon>
        <taxon>Candidatus Methylophosphatis</taxon>
    </lineage>
</organism>
<evidence type="ECO:0000256" key="7">
    <source>
        <dbReference type="ARBA" id="ARBA00023159"/>
    </source>
</evidence>
<keyword evidence="1" id="KW-0963">Cytoplasm</keyword>
<evidence type="ECO:0000256" key="8">
    <source>
        <dbReference type="ARBA" id="ARBA00023163"/>
    </source>
</evidence>
<reference evidence="9" key="1">
    <citation type="submission" date="2020-10" db="EMBL/GenBank/DDBJ databases">
        <title>Connecting structure to function with the recovery of over 1000 high-quality activated sludge metagenome-assembled genomes encoding full-length rRNA genes using long-read sequencing.</title>
        <authorList>
            <person name="Singleton C.M."/>
            <person name="Petriglieri F."/>
            <person name="Kristensen J.M."/>
            <person name="Kirkegaard R.H."/>
            <person name="Michaelsen T.Y."/>
            <person name="Andersen M.H."/>
            <person name="Karst S.M."/>
            <person name="Dueholm M.S."/>
            <person name="Nielsen P.H."/>
            <person name="Albertsen M."/>
        </authorList>
    </citation>
    <scope>NUCLEOTIDE SEQUENCE</scope>
    <source>
        <strain evidence="9">Bjer_18-Q3-R1-45_BAT3C.347</strain>
    </source>
</reference>
<protein>
    <submittedName>
        <fullName evidence="9">Uncharacterized protein</fullName>
    </submittedName>
</protein>
<evidence type="ECO:0000256" key="6">
    <source>
        <dbReference type="ARBA" id="ARBA00023125"/>
    </source>
</evidence>
<comment type="caution">
    <text evidence="9">The sequence shown here is derived from an EMBL/GenBank/DDBJ whole genome shotgun (WGS) entry which is preliminary data.</text>
</comment>
<dbReference type="GO" id="GO:0045893">
    <property type="term" value="P:positive regulation of DNA-templated transcription"/>
    <property type="evidence" value="ECO:0007669"/>
    <property type="project" value="InterPro"/>
</dbReference>
<dbReference type="SUPFAM" id="SSF160930">
    <property type="entry name" value="FlhC-like"/>
    <property type="match status" value="1"/>
</dbReference>
<proteinExistence type="predicted"/>
<dbReference type="GO" id="GO:0003677">
    <property type="term" value="F:DNA binding"/>
    <property type="evidence" value="ECO:0007669"/>
    <property type="project" value="UniProtKB-KW"/>
</dbReference>
<evidence type="ECO:0000256" key="2">
    <source>
        <dbReference type="ARBA" id="ARBA00022723"/>
    </source>
</evidence>
<evidence type="ECO:0000313" key="10">
    <source>
        <dbReference type="Proteomes" id="UP000807785"/>
    </source>
</evidence>
<dbReference type="InterPro" id="IPR007944">
    <property type="entry name" value="FlhC"/>
</dbReference>
<keyword evidence="2" id="KW-0479">Metal-binding</keyword>
<evidence type="ECO:0000313" key="9">
    <source>
        <dbReference type="EMBL" id="MBK6973207.1"/>
    </source>
</evidence>
<dbReference type="AlphaFoldDB" id="A0A9D7HKM8"/>
<keyword evidence="6" id="KW-0238">DNA-binding</keyword>
<keyword evidence="5" id="KW-0805">Transcription regulation</keyword>
<keyword evidence="7" id="KW-0010">Activator</keyword>
<keyword evidence="8" id="KW-0804">Transcription</keyword>
<dbReference type="GO" id="GO:1902208">
    <property type="term" value="P:regulation of bacterial-type flagellum assembly"/>
    <property type="evidence" value="ECO:0007669"/>
    <property type="project" value="InterPro"/>
</dbReference>
<keyword evidence="4" id="KW-0862">Zinc</keyword>
<evidence type="ECO:0000256" key="1">
    <source>
        <dbReference type="ARBA" id="ARBA00022490"/>
    </source>
</evidence>
<dbReference type="EMBL" id="JADJEV010000003">
    <property type="protein sequence ID" value="MBK6973207.1"/>
    <property type="molecule type" value="Genomic_DNA"/>
</dbReference>
<gene>
    <name evidence="9" type="ORF">IPH26_09745</name>
</gene>
<evidence type="ECO:0000256" key="3">
    <source>
        <dbReference type="ARBA" id="ARBA00022795"/>
    </source>
</evidence>
<evidence type="ECO:0000256" key="5">
    <source>
        <dbReference type="ARBA" id="ARBA00023015"/>
    </source>
</evidence>
<evidence type="ECO:0000256" key="4">
    <source>
        <dbReference type="ARBA" id="ARBA00022833"/>
    </source>
</evidence>
<name>A0A9D7HKM8_9PROT</name>